<organism evidence="2 3">
    <name type="scientific">Portunus trituberculatus</name>
    <name type="common">Swimming crab</name>
    <name type="synonym">Neptunus trituberculatus</name>
    <dbReference type="NCBI Taxonomy" id="210409"/>
    <lineage>
        <taxon>Eukaryota</taxon>
        <taxon>Metazoa</taxon>
        <taxon>Ecdysozoa</taxon>
        <taxon>Arthropoda</taxon>
        <taxon>Crustacea</taxon>
        <taxon>Multicrustacea</taxon>
        <taxon>Malacostraca</taxon>
        <taxon>Eumalacostraca</taxon>
        <taxon>Eucarida</taxon>
        <taxon>Decapoda</taxon>
        <taxon>Pleocyemata</taxon>
        <taxon>Brachyura</taxon>
        <taxon>Eubrachyura</taxon>
        <taxon>Portunoidea</taxon>
        <taxon>Portunidae</taxon>
        <taxon>Portuninae</taxon>
        <taxon>Portunus</taxon>
    </lineage>
</organism>
<feature type="region of interest" description="Disordered" evidence="1">
    <location>
        <begin position="77"/>
        <end position="107"/>
    </location>
</feature>
<dbReference type="OrthoDB" id="47801at2759"/>
<evidence type="ECO:0000313" key="3">
    <source>
        <dbReference type="Proteomes" id="UP000324222"/>
    </source>
</evidence>
<evidence type="ECO:0000256" key="1">
    <source>
        <dbReference type="SAM" id="MobiDB-lite"/>
    </source>
</evidence>
<evidence type="ECO:0000313" key="2">
    <source>
        <dbReference type="EMBL" id="MPC13561.1"/>
    </source>
</evidence>
<proteinExistence type="predicted"/>
<gene>
    <name evidence="2" type="ORF">E2C01_006300</name>
</gene>
<reference evidence="2 3" key="1">
    <citation type="submission" date="2019-05" db="EMBL/GenBank/DDBJ databases">
        <title>Another draft genome of Portunus trituberculatus and its Hox gene families provides insights of decapod evolution.</title>
        <authorList>
            <person name="Jeong J.-H."/>
            <person name="Song I."/>
            <person name="Kim S."/>
            <person name="Choi T."/>
            <person name="Kim D."/>
            <person name="Ryu S."/>
            <person name="Kim W."/>
        </authorList>
    </citation>
    <scope>NUCLEOTIDE SEQUENCE [LARGE SCALE GENOMIC DNA]</scope>
    <source>
        <tissue evidence="2">Muscle</tissue>
    </source>
</reference>
<keyword evidence="3" id="KW-1185">Reference proteome</keyword>
<name>A0A5B7CXJ0_PORTR</name>
<sequence>MGELPQRGMFCNFLHKDLILFIRKPGSHDDTLLPTVKVDLPEFPLIPASKGFCITLRKTLKQFKSILESVGVSFDSLPDSAEGKAGLTPTETQASAVPPALTDLEND</sequence>
<dbReference type="EMBL" id="VSRR010000289">
    <property type="protein sequence ID" value="MPC13561.1"/>
    <property type="molecule type" value="Genomic_DNA"/>
</dbReference>
<protein>
    <submittedName>
        <fullName evidence="2">Uncharacterized protein</fullName>
    </submittedName>
</protein>
<dbReference type="AlphaFoldDB" id="A0A5B7CXJ0"/>
<accession>A0A5B7CXJ0</accession>
<dbReference type="Proteomes" id="UP000324222">
    <property type="component" value="Unassembled WGS sequence"/>
</dbReference>
<comment type="caution">
    <text evidence="2">The sequence shown here is derived from an EMBL/GenBank/DDBJ whole genome shotgun (WGS) entry which is preliminary data.</text>
</comment>